<organism evidence="3 4">
    <name type="scientific">Glomerella acutata</name>
    <name type="common">Colletotrichum acutatum</name>
    <dbReference type="NCBI Taxonomy" id="27357"/>
    <lineage>
        <taxon>Eukaryota</taxon>
        <taxon>Fungi</taxon>
        <taxon>Dikarya</taxon>
        <taxon>Ascomycota</taxon>
        <taxon>Pezizomycotina</taxon>
        <taxon>Sordariomycetes</taxon>
        <taxon>Hypocreomycetidae</taxon>
        <taxon>Glomerellales</taxon>
        <taxon>Glomerellaceae</taxon>
        <taxon>Colletotrichum</taxon>
        <taxon>Colletotrichum acutatum species complex</taxon>
    </lineage>
</organism>
<proteinExistence type="inferred from homology"/>
<dbReference type="PANTHER" id="PTHR43591:SF24">
    <property type="entry name" value="2-METHOXY-6-POLYPRENYL-1,4-BENZOQUINOL METHYLASE, MITOCHONDRIAL"/>
    <property type="match status" value="1"/>
</dbReference>
<protein>
    <submittedName>
        <fullName evidence="3">Methyltransferase domain-containing protein</fullName>
    </submittedName>
</protein>
<keyword evidence="4" id="KW-1185">Reference proteome</keyword>
<keyword evidence="3" id="KW-0808">Transferase</keyword>
<dbReference type="EMBL" id="JAHMHS010000026">
    <property type="protein sequence ID" value="KAK1727240.1"/>
    <property type="molecule type" value="Genomic_DNA"/>
</dbReference>
<dbReference type="GeneID" id="85395251"/>
<sequence>MADQTPPPEAGTPHNDDDTNSDSSSSIESSLVSVRSSILDYRRENGRTYHRLSDGKYVLPNDEREQDRLDLTHNLWLATWDNNLCNCPKKNGARRVLDIGTGTGVWALDYADDHPEATIIGVDLSPIQPGFVPPNCSFEVDDIEKEWTWSEEFDFIFFRSMISSFASWPDMIAKAYDNLEPGGYLEIQDNTFPLKCDDDTMPDDFKPLKWSKLLIEATNKIQRPITVAANFKQLVEDAGFVDVVEKREKWPFNPWPKDEKLKDLGSWSQASTMMGVEAISMAVFTRVLDWSPEETSVFCAEVRNEHKKIGVHAYYDVYSVWGRKPETKEEEDQPSAS</sequence>
<dbReference type="Gene3D" id="3.40.50.150">
    <property type="entry name" value="Vaccinia Virus protein VP39"/>
    <property type="match status" value="1"/>
</dbReference>
<dbReference type="PANTHER" id="PTHR43591">
    <property type="entry name" value="METHYLTRANSFERASE"/>
    <property type="match status" value="1"/>
</dbReference>
<comment type="caution">
    <text evidence="3">The sequence shown here is derived from an EMBL/GenBank/DDBJ whole genome shotgun (WGS) entry which is preliminary data.</text>
</comment>
<dbReference type="AlphaFoldDB" id="A0AAD8UVV9"/>
<evidence type="ECO:0000256" key="2">
    <source>
        <dbReference type="SAM" id="MobiDB-lite"/>
    </source>
</evidence>
<dbReference type="GO" id="GO:0032259">
    <property type="term" value="P:methylation"/>
    <property type="evidence" value="ECO:0007669"/>
    <property type="project" value="UniProtKB-KW"/>
</dbReference>
<reference evidence="3" key="1">
    <citation type="submission" date="2021-12" db="EMBL/GenBank/DDBJ databases">
        <title>Comparative genomics, transcriptomics and evolutionary studies reveal genomic signatures of adaptation to plant cell wall in hemibiotrophic fungi.</title>
        <authorList>
            <consortium name="DOE Joint Genome Institute"/>
            <person name="Baroncelli R."/>
            <person name="Diaz J.F."/>
            <person name="Benocci T."/>
            <person name="Peng M."/>
            <person name="Battaglia E."/>
            <person name="Haridas S."/>
            <person name="Andreopoulos W."/>
            <person name="Labutti K."/>
            <person name="Pangilinan J."/>
            <person name="Floch G.L."/>
            <person name="Makela M.R."/>
            <person name="Henrissat B."/>
            <person name="Grigoriev I.V."/>
            <person name="Crouch J.A."/>
            <person name="De Vries R.P."/>
            <person name="Sukno S.A."/>
            <person name="Thon M.R."/>
        </authorList>
    </citation>
    <scope>NUCLEOTIDE SEQUENCE</scope>
    <source>
        <strain evidence="3">CBS 112980</strain>
    </source>
</reference>
<gene>
    <name evidence="3" type="ORF">BDZ83DRAFT_695219</name>
</gene>
<dbReference type="RefSeq" id="XP_060367295.1">
    <property type="nucleotide sequence ID" value="XM_060511353.1"/>
</dbReference>
<dbReference type="Pfam" id="PF13489">
    <property type="entry name" value="Methyltransf_23"/>
    <property type="match status" value="1"/>
</dbReference>
<feature type="compositionally biased region" description="Pro residues" evidence="2">
    <location>
        <begin position="1"/>
        <end position="10"/>
    </location>
</feature>
<evidence type="ECO:0000256" key="1">
    <source>
        <dbReference type="ARBA" id="ARBA00038158"/>
    </source>
</evidence>
<evidence type="ECO:0000313" key="3">
    <source>
        <dbReference type="EMBL" id="KAK1727240.1"/>
    </source>
</evidence>
<dbReference type="CDD" id="cd02440">
    <property type="entry name" value="AdoMet_MTases"/>
    <property type="match status" value="1"/>
</dbReference>
<accession>A0AAD8UVV9</accession>
<dbReference type="InterPro" id="IPR029063">
    <property type="entry name" value="SAM-dependent_MTases_sf"/>
</dbReference>
<evidence type="ECO:0000313" key="4">
    <source>
        <dbReference type="Proteomes" id="UP001244207"/>
    </source>
</evidence>
<dbReference type="SUPFAM" id="SSF53335">
    <property type="entry name" value="S-adenosyl-L-methionine-dependent methyltransferases"/>
    <property type="match status" value="1"/>
</dbReference>
<name>A0AAD8UVV9_GLOAC</name>
<feature type="compositionally biased region" description="Low complexity" evidence="2">
    <location>
        <begin position="21"/>
        <end position="30"/>
    </location>
</feature>
<keyword evidence="3" id="KW-0489">Methyltransferase</keyword>
<feature type="region of interest" description="Disordered" evidence="2">
    <location>
        <begin position="1"/>
        <end position="30"/>
    </location>
</feature>
<dbReference type="GO" id="GO:0008168">
    <property type="term" value="F:methyltransferase activity"/>
    <property type="evidence" value="ECO:0007669"/>
    <property type="project" value="UniProtKB-KW"/>
</dbReference>
<comment type="similarity">
    <text evidence="1">Belongs to the methyltransferase superfamily. LaeA methyltransferase family.</text>
</comment>
<dbReference type="Proteomes" id="UP001244207">
    <property type="component" value="Unassembled WGS sequence"/>
</dbReference>